<dbReference type="GO" id="GO:0071281">
    <property type="term" value="P:cellular response to iron ion"/>
    <property type="evidence" value="ECO:0007669"/>
    <property type="project" value="TreeGrafter"/>
</dbReference>
<dbReference type="InterPro" id="IPR054828">
    <property type="entry name" value="Vit_B12_bind_prot"/>
</dbReference>
<dbReference type="PROSITE" id="PS50983">
    <property type="entry name" value="FE_B12_PBP"/>
    <property type="match status" value="1"/>
</dbReference>
<evidence type="ECO:0000313" key="5">
    <source>
        <dbReference type="EMBL" id="TBT84979.1"/>
    </source>
</evidence>
<dbReference type="PANTHER" id="PTHR30535">
    <property type="entry name" value="VITAMIN B12-BINDING PROTEIN"/>
    <property type="match status" value="1"/>
</dbReference>
<dbReference type="PROSITE" id="PS51318">
    <property type="entry name" value="TAT"/>
    <property type="match status" value="1"/>
</dbReference>
<name>A0A4Q9KEK6_9ACTN</name>
<dbReference type="InterPro" id="IPR006311">
    <property type="entry name" value="TAT_signal"/>
</dbReference>
<reference evidence="5 6" key="1">
    <citation type="submission" date="2019-01" db="EMBL/GenBank/DDBJ databases">
        <title>Lactibacter flavus gen. nov., sp. nov., a novel bacterium of the family Propionibacteriaceae isolated from raw milk and dairy products.</title>
        <authorList>
            <person name="Huptas C."/>
            <person name="Wenning M."/>
            <person name="Breitenwieser F."/>
            <person name="Doll E."/>
            <person name="Von Neubeck M."/>
            <person name="Busse H.-J."/>
            <person name="Scherer S."/>
        </authorList>
    </citation>
    <scope>NUCLEOTIDE SEQUENCE [LARGE SCALE GENOMIC DNA]</scope>
    <source>
        <strain evidence="5 6">KCTC 33808</strain>
    </source>
</reference>
<feature type="chain" id="PRO_5039516499" evidence="3">
    <location>
        <begin position="36"/>
        <end position="330"/>
    </location>
</feature>
<evidence type="ECO:0000256" key="3">
    <source>
        <dbReference type="SAM" id="SignalP"/>
    </source>
</evidence>
<evidence type="ECO:0000256" key="2">
    <source>
        <dbReference type="ARBA" id="ARBA00022729"/>
    </source>
</evidence>
<dbReference type="NCBIfam" id="NF038402">
    <property type="entry name" value="TroA_like"/>
    <property type="match status" value="1"/>
</dbReference>
<protein>
    <submittedName>
        <fullName evidence="5">ABC transporter substrate-binding protein</fullName>
    </submittedName>
</protein>
<dbReference type="InterPro" id="IPR050902">
    <property type="entry name" value="ABC_Transporter_SBP"/>
</dbReference>
<evidence type="ECO:0000259" key="4">
    <source>
        <dbReference type="PROSITE" id="PS50983"/>
    </source>
</evidence>
<dbReference type="Proteomes" id="UP000292373">
    <property type="component" value="Unassembled WGS sequence"/>
</dbReference>
<proteinExistence type="inferred from homology"/>
<organism evidence="5 6">
    <name type="scientific">Propioniciclava sinopodophylli</name>
    <dbReference type="NCBI Taxonomy" id="1837344"/>
    <lineage>
        <taxon>Bacteria</taxon>
        <taxon>Bacillati</taxon>
        <taxon>Actinomycetota</taxon>
        <taxon>Actinomycetes</taxon>
        <taxon>Propionibacteriales</taxon>
        <taxon>Propionibacteriaceae</taxon>
        <taxon>Propioniciclava</taxon>
    </lineage>
</organism>
<dbReference type="Pfam" id="PF01497">
    <property type="entry name" value="Peripla_BP_2"/>
    <property type="match status" value="1"/>
</dbReference>
<dbReference type="CDD" id="cd01143">
    <property type="entry name" value="YvrC"/>
    <property type="match status" value="1"/>
</dbReference>
<sequence length="330" mass="34045">MHHSSAPLSRRVWLGAVALLLALAGCTPMSAPAPAGTPANTAATTPAVSAAAFPVEVTSGAADSTTKVTIDKLPEAIVSLSPTATETLFAIGAGPQVKAVDDQSDYPAEAPRTDLSGFKPNVEAILAQSPDLVVTASKDADLVASLAKASVPTLVVPSAKTFEEAYGQIERIGAATGHTSEAATLISSMKQRIDAAVAKAPNLSGVTYFHELDPALYTVTGNTFIGAVYSLYGLTSIADATAAAGDDYPQLSEEYVVSANPDLILLADSQCCSVTPELVAQRPGWAGIRAVEQKQVIVLDEDIASRWGPRVADFVENLGEVVSTLELAKA</sequence>
<feature type="signal peptide" evidence="3">
    <location>
        <begin position="1"/>
        <end position="35"/>
    </location>
</feature>
<keyword evidence="6" id="KW-1185">Reference proteome</keyword>
<accession>A0A4Q9KEK6</accession>
<gene>
    <name evidence="5" type="ORF">ET989_07310</name>
</gene>
<dbReference type="OrthoDB" id="6495095at2"/>
<dbReference type="PANTHER" id="PTHR30535:SF34">
    <property type="entry name" value="MOLYBDATE-BINDING PROTEIN MOLA"/>
    <property type="match status" value="1"/>
</dbReference>
<dbReference type="InterPro" id="IPR002491">
    <property type="entry name" value="ABC_transptr_periplasmic_BD"/>
</dbReference>
<keyword evidence="2 3" id="KW-0732">Signal</keyword>
<dbReference type="AlphaFoldDB" id="A0A4Q9KEK6"/>
<dbReference type="RefSeq" id="WP_131167892.1">
    <property type="nucleotide sequence ID" value="NZ_CANLBI010000002.1"/>
</dbReference>
<evidence type="ECO:0000256" key="1">
    <source>
        <dbReference type="ARBA" id="ARBA00008814"/>
    </source>
</evidence>
<dbReference type="Gene3D" id="3.40.50.1980">
    <property type="entry name" value="Nitrogenase molybdenum iron protein domain"/>
    <property type="match status" value="2"/>
</dbReference>
<dbReference type="EMBL" id="SDMQ01000006">
    <property type="protein sequence ID" value="TBT84979.1"/>
    <property type="molecule type" value="Genomic_DNA"/>
</dbReference>
<comment type="similarity">
    <text evidence="1">Belongs to the bacterial solute-binding protein 8 family.</text>
</comment>
<evidence type="ECO:0000313" key="6">
    <source>
        <dbReference type="Proteomes" id="UP000292373"/>
    </source>
</evidence>
<feature type="domain" description="Fe/B12 periplasmic-binding" evidence="4">
    <location>
        <begin position="76"/>
        <end position="329"/>
    </location>
</feature>
<dbReference type="SUPFAM" id="SSF53807">
    <property type="entry name" value="Helical backbone' metal receptor"/>
    <property type="match status" value="1"/>
</dbReference>
<comment type="caution">
    <text evidence="5">The sequence shown here is derived from an EMBL/GenBank/DDBJ whole genome shotgun (WGS) entry which is preliminary data.</text>
</comment>